<comment type="function">
    <text evidence="1">Acts as a defensive agent. Recognizes blood group fucosylated oligosaccharides including A, B, H and Lewis B-type antigens. Does not recognize Lewis A antigen and has low affinity for monovalent haptens.</text>
</comment>
<dbReference type="Pfam" id="PF22633">
    <property type="entry name" value="F5_F8_type_C_2"/>
    <property type="match status" value="1"/>
</dbReference>
<evidence type="ECO:0000256" key="7">
    <source>
        <dbReference type="ARBA" id="ARBA00023157"/>
    </source>
</evidence>
<dbReference type="PANTHER" id="PTHR45713:SF6">
    <property type="entry name" value="F5_8 TYPE C DOMAIN-CONTAINING PROTEIN"/>
    <property type="match status" value="1"/>
</dbReference>
<dbReference type="SUPFAM" id="SSF56436">
    <property type="entry name" value="C-type lectin-like"/>
    <property type="match status" value="1"/>
</dbReference>
<keyword evidence="7" id="KW-1015">Disulfide bond</keyword>
<sequence length="299" mass="34275">QKYKSSSDSERGSYQHQCVYRKLQRRSTQKDPVTSSGCSPGWETIKLDDKVAFQSSVYTDQHGVYYTADRALDGNKETCSNTVEQRPISWWTVDLLGLYEISCISIYNRFQDNVDLEGAHILIGNSSERNAADTTECATISTTTREENKTFNCENGPKWGRYVTVYKNTSGLVILCEVTMKGTKKEPFKLIKENKTWADALYHCREEHMDLVSILDNKTQVWVELEAQKADTPFVWLGLHYSCTLDLWFWADDHCVGFDQWADKTRTADCSISGAMNTSGNHLWYKKSVYDKYNFICAV</sequence>
<dbReference type="InterPro" id="IPR016187">
    <property type="entry name" value="CTDL_fold"/>
</dbReference>
<dbReference type="GO" id="GO:0046872">
    <property type="term" value="F:metal ion binding"/>
    <property type="evidence" value="ECO:0007669"/>
    <property type="project" value="UniProtKB-KW"/>
</dbReference>
<dbReference type="Gene3D" id="3.10.100.10">
    <property type="entry name" value="Mannose-Binding Protein A, subunit A"/>
    <property type="match status" value="1"/>
</dbReference>
<dbReference type="PANTHER" id="PTHR45713">
    <property type="entry name" value="FTP DOMAIN-CONTAINING PROTEIN"/>
    <property type="match status" value="1"/>
</dbReference>
<name>A0AAX7T4E7_ASTCA</name>
<accession>A0AAX7T4E7</accession>
<keyword evidence="5" id="KW-0430">Lectin</keyword>
<dbReference type="SMART" id="SM00034">
    <property type="entry name" value="CLECT"/>
    <property type="match status" value="1"/>
</dbReference>
<evidence type="ECO:0000256" key="2">
    <source>
        <dbReference type="ARBA" id="ARBA00010147"/>
    </source>
</evidence>
<dbReference type="GO" id="GO:0042806">
    <property type="term" value="F:fucose binding"/>
    <property type="evidence" value="ECO:0007669"/>
    <property type="project" value="UniProtKB-ARBA"/>
</dbReference>
<evidence type="ECO:0000256" key="3">
    <source>
        <dbReference type="ARBA" id="ARBA00011233"/>
    </source>
</evidence>
<comment type="subunit">
    <text evidence="3">Homotrimer.</text>
</comment>
<dbReference type="GO" id="GO:0010185">
    <property type="term" value="P:regulation of cellular defense response"/>
    <property type="evidence" value="ECO:0007669"/>
    <property type="project" value="UniProtKB-ARBA"/>
</dbReference>
<dbReference type="Gene3D" id="2.60.120.260">
    <property type="entry name" value="Galactose-binding domain-like"/>
    <property type="match status" value="1"/>
</dbReference>
<dbReference type="PROSITE" id="PS50041">
    <property type="entry name" value="C_TYPE_LECTIN_2"/>
    <property type="match status" value="1"/>
</dbReference>
<evidence type="ECO:0000256" key="5">
    <source>
        <dbReference type="ARBA" id="ARBA00022734"/>
    </source>
</evidence>
<dbReference type="SMART" id="SM00607">
    <property type="entry name" value="FTP"/>
    <property type="match status" value="1"/>
</dbReference>
<organism evidence="9 10">
    <name type="scientific">Astatotilapia calliptera</name>
    <name type="common">Eastern happy</name>
    <name type="synonym">Chromis callipterus</name>
    <dbReference type="NCBI Taxonomy" id="8154"/>
    <lineage>
        <taxon>Eukaryota</taxon>
        <taxon>Metazoa</taxon>
        <taxon>Chordata</taxon>
        <taxon>Craniata</taxon>
        <taxon>Vertebrata</taxon>
        <taxon>Euteleostomi</taxon>
        <taxon>Actinopterygii</taxon>
        <taxon>Neopterygii</taxon>
        <taxon>Teleostei</taxon>
        <taxon>Neoteleostei</taxon>
        <taxon>Acanthomorphata</taxon>
        <taxon>Ovalentaria</taxon>
        <taxon>Cichlomorphae</taxon>
        <taxon>Cichliformes</taxon>
        <taxon>Cichlidae</taxon>
        <taxon>African cichlids</taxon>
        <taxon>Pseudocrenilabrinae</taxon>
        <taxon>Haplochromini</taxon>
        <taxon>Astatotilapia</taxon>
    </lineage>
</organism>
<evidence type="ECO:0000256" key="6">
    <source>
        <dbReference type="ARBA" id="ARBA00022837"/>
    </source>
</evidence>
<dbReference type="Pfam" id="PF00059">
    <property type="entry name" value="Lectin_C"/>
    <property type="match status" value="1"/>
</dbReference>
<reference evidence="9" key="1">
    <citation type="submission" date="2018-05" db="EMBL/GenBank/DDBJ databases">
        <authorList>
            <person name="Datahose"/>
        </authorList>
    </citation>
    <scope>NUCLEOTIDE SEQUENCE</scope>
</reference>
<keyword evidence="6" id="KW-0106">Calcium</keyword>
<evidence type="ECO:0000313" key="9">
    <source>
        <dbReference type="Ensembl" id="ENSACLP00000051678.1"/>
    </source>
</evidence>
<dbReference type="Proteomes" id="UP000265100">
    <property type="component" value="Chromosome 11"/>
</dbReference>
<comment type="similarity">
    <text evidence="2">Belongs to the fucolectin family.</text>
</comment>
<keyword evidence="10" id="KW-1185">Reference proteome</keyword>
<protein>
    <recommendedName>
        <fullName evidence="8">C-type lectin domain-containing protein</fullName>
    </recommendedName>
</protein>
<reference evidence="9" key="2">
    <citation type="submission" date="2025-08" db="UniProtKB">
        <authorList>
            <consortium name="Ensembl"/>
        </authorList>
    </citation>
    <scope>IDENTIFICATION</scope>
</reference>
<evidence type="ECO:0000256" key="1">
    <source>
        <dbReference type="ARBA" id="ARBA00002219"/>
    </source>
</evidence>
<dbReference type="GeneTree" id="ENSGT00940000171417"/>
<keyword evidence="4" id="KW-0479">Metal-binding</keyword>
<dbReference type="InterPro" id="IPR016186">
    <property type="entry name" value="C-type_lectin-like/link_sf"/>
</dbReference>
<evidence type="ECO:0000259" key="8">
    <source>
        <dbReference type="PROSITE" id="PS50041"/>
    </source>
</evidence>
<dbReference type="InterPro" id="IPR051941">
    <property type="entry name" value="BG_Antigen-Binding_Lectin"/>
</dbReference>
<evidence type="ECO:0000256" key="4">
    <source>
        <dbReference type="ARBA" id="ARBA00022723"/>
    </source>
</evidence>
<dbReference type="InterPro" id="IPR006585">
    <property type="entry name" value="FTP1"/>
</dbReference>
<dbReference type="Ensembl" id="ENSACLT00000079247.1">
    <property type="protein sequence ID" value="ENSACLP00000051678.1"/>
    <property type="gene ID" value="ENSACLG00000021876.2"/>
</dbReference>
<proteinExistence type="inferred from homology"/>
<evidence type="ECO:0000313" key="10">
    <source>
        <dbReference type="Proteomes" id="UP000265100"/>
    </source>
</evidence>
<dbReference type="GO" id="GO:0001868">
    <property type="term" value="P:regulation of complement activation, lectin pathway"/>
    <property type="evidence" value="ECO:0007669"/>
    <property type="project" value="UniProtKB-ARBA"/>
</dbReference>
<dbReference type="InterPro" id="IPR008979">
    <property type="entry name" value="Galactose-bd-like_sf"/>
</dbReference>
<reference evidence="9" key="3">
    <citation type="submission" date="2025-09" db="UniProtKB">
        <authorList>
            <consortium name="Ensembl"/>
        </authorList>
    </citation>
    <scope>IDENTIFICATION</scope>
</reference>
<feature type="domain" description="C-type lectin" evidence="8">
    <location>
        <begin position="188"/>
        <end position="298"/>
    </location>
</feature>
<dbReference type="AlphaFoldDB" id="A0AAX7T4E7"/>
<dbReference type="InterPro" id="IPR001304">
    <property type="entry name" value="C-type_lectin-like"/>
</dbReference>
<dbReference type="CDD" id="cd00037">
    <property type="entry name" value="CLECT"/>
    <property type="match status" value="1"/>
</dbReference>
<dbReference type="SUPFAM" id="SSF49785">
    <property type="entry name" value="Galactose-binding domain-like"/>
    <property type="match status" value="1"/>
</dbReference>